<dbReference type="PhylomeDB" id="B0XQB3"/>
<dbReference type="FunFam" id="1.20.1250.20:FF:000090">
    <property type="entry name" value="MFS sugar transporter, putative"/>
    <property type="match status" value="1"/>
</dbReference>
<dbReference type="PANTHER" id="PTHR48022">
    <property type="entry name" value="PLASTIDIC GLUCOSE TRANSPORTER 4"/>
    <property type="match status" value="1"/>
</dbReference>
<dbReference type="GO" id="GO:0005351">
    <property type="term" value="F:carbohydrate:proton symporter activity"/>
    <property type="evidence" value="ECO:0007669"/>
    <property type="project" value="TreeGrafter"/>
</dbReference>
<evidence type="ECO:0000256" key="3">
    <source>
        <dbReference type="ARBA" id="ARBA00022448"/>
    </source>
</evidence>
<dbReference type="OrthoDB" id="6612291at2759"/>
<feature type="transmembrane region" description="Helical" evidence="8">
    <location>
        <begin position="404"/>
        <end position="430"/>
    </location>
</feature>
<dbReference type="Proteomes" id="UP000001699">
    <property type="component" value="Unassembled WGS sequence"/>
</dbReference>
<keyword evidence="6 8" id="KW-0472">Membrane</keyword>
<keyword evidence="11" id="KW-1185">Reference proteome</keyword>
<dbReference type="InterPro" id="IPR005828">
    <property type="entry name" value="MFS_sugar_transport-like"/>
</dbReference>
<keyword evidence="3 7" id="KW-0813">Transport</keyword>
<name>B0XQB3_ASPFC</name>
<dbReference type="PROSITE" id="PS50850">
    <property type="entry name" value="MFS"/>
    <property type="match status" value="1"/>
</dbReference>
<dbReference type="HOGENOM" id="CLU_001265_30_13_1"/>
<keyword evidence="10" id="KW-0762">Sugar transport</keyword>
<dbReference type="GO" id="GO:0016020">
    <property type="term" value="C:membrane"/>
    <property type="evidence" value="ECO:0007669"/>
    <property type="project" value="UniProtKB-SubCell"/>
</dbReference>
<proteinExistence type="inferred from homology"/>
<evidence type="ECO:0000256" key="5">
    <source>
        <dbReference type="ARBA" id="ARBA00022989"/>
    </source>
</evidence>
<evidence type="ECO:0000256" key="6">
    <source>
        <dbReference type="ARBA" id="ARBA00023136"/>
    </source>
</evidence>
<evidence type="ECO:0000256" key="1">
    <source>
        <dbReference type="ARBA" id="ARBA00004141"/>
    </source>
</evidence>
<feature type="transmembrane region" description="Helical" evidence="8">
    <location>
        <begin position="347"/>
        <end position="364"/>
    </location>
</feature>
<evidence type="ECO:0000313" key="10">
    <source>
        <dbReference type="EMBL" id="EDP56227.1"/>
    </source>
</evidence>
<feature type="transmembrane region" description="Helical" evidence="8">
    <location>
        <begin position="472"/>
        <end position="491"/>
    </location>
</feature>
<feature type="transmembrane region" description="Helical" evidence="8">
    <location>
        <begin position="147"/>
        <end position="168"/>
    </location>
</feature>
<dbReference type="InterPro" id="IPR036259">
    <property type="entry name" value="MFS_trans_sf"/>
</dbReference>
<evidence type="ECO:0000313" key="11">
    <source>
        <dbReference type="Proteomes" id="UP000001699"/>
    </source>
</evidence>
<comment type="similarity">
    <text evidence="2 7">Belongs to the major facilitator superfamily. Sugar transporter (TC 2.A.1.1) family.</text>
</comment>
<feature type="domain" description="Major facilitator superfamily (MFS) profile" evidence="9">
    <location>
        <begin position="37"/>
        <end position="495"/>
    </location>
</feature>
<dbReference type="SUPFAM" id="SSF103473">
    <property type="entry name" value="MFS general substrate transporter"/>
    <property type="match status" value="1"/>
</dbReference>
<dbReference type="PANTHER" id="PTHR48022:SF37">
    <property type="entry name" value="MAJOR FACILITATOR SUPERFAMILY (MFS) PROFILE DOMAIN-CONTAINING PROTEIN-RELATED"/>
    <property type="match status" value="1"/>
</dbReference>
<feature type="transmembrane region" description="Helical" evidence="8">
    <location>
        <begin position="442"/>
        <end position="460"/>
    </location>
</feature>
<dbReference type="InterPro" id="IPR050360">
    <property type="entry name" value="MFS_Sugar_Transporters"/>
</dbReference>
<feature type="transmembrane region" description="Helical" evidence="8">
    <location>
        <begin position="88"/>
        <end position="112"/>
    </location>
</feature>
<organism evidence="10 11">
    <name type="scientific">Aspergillus fumigatus (strain CBS 144.89 / FGSC A1163 / CEA10)</name>
    <name type="common">Neosartorya fumigata</name>
    <dbReference type="NCBI Taxonomy" id="451804"/>
    <lineage>
        <taxon>Eukaryota</taxon>
        <taxon>Fungi</taxon>
        <taxon>Dikarya</taxon>
        <taxon>Ascomycota</taxon>
        <taxon>Pezizomycotina</taxon>
        <taxon>Eurotiomycetes</taxon>
        <taxon>Eurotiomycetidae</taxon>
        <taxon>Eurotiales</taxon>
        <taxon>Aspergillaceae</taxon>
        <taxon>Aspergillus</taxon>
        <taxon>Aspergillus subgen. Fumigati</taxon>
    </lineage>
</organism>
<sequence>MRLSPSLYQVCPPMPEVPSNHTDPSTSSWWASSPLWVRFFLAVCILSTGLEVFTVLICGVKMIWVLLQKSLRASLSMQSLPQTIRKRECICLCCGLVVSLFTAGAFFGAGFAGPAGDYLGRRWTIAIGCLVFCLGGGLQTGAQNISYLYSGRFFAGLGVGFLTMIVPLYQAEICHPKIRGRVTALQQFMLGVGALCAAWISYGTYVGFDPTNNAQWQVPLGLQIAPAVILGLLIMFFPESPRWLIDHGYNEKGLATLAKLHAHGNEDDAWVRAEYNQIQESIVYEHEHEAKSYSELFTNRSSFRRLFLCCALQASVQMTGVSAIQYYSVTIYNQIGIAGDETLKYQAINSIIALVAECLCMAFIDRFGRRWTLIGGNLGNMVTFIIACILLARFPPEANNTGAHWGFIIMTWLYNFSFSCTCGPLSWIIPAEVFDTRTRSKGVSIATMTSFAFNTMIGQVTPIAMTNVRYRYYYLFIICNFTNALFFWLLLPETKKLPLEEMNYLFSNAPWIVPGTRKEDYTPHDLERKVEEQQEKQAVFATHHE</sequence>
<feature type="transmembrane region" description="Helical" evidence="8">
    <location>
        <begin position="220"/>
        <end position="237"/>
    </location>
</feature>
<feature type="transmembrane region" description="Helical" evidence="8">
    <location>
        <begin position="371"/>
        <end position="392"/>
    </location>
</feature>
<keyword evidence="5 8" id="KW-1133">Transmembrane helix</keyword>
<dbReference type="EMBL" id="DS499594">
    <property type="protein sequence ID" value="EDP56227.1"/>
    <property type="molecule type" value="Genomic_DNA"/>
</dbReference>
<dbReference type="InterPro" id="IPR020846">
    <property type="entry name" value="MFS_dom"/>
</dbReference>
<dbReference type="InterPro" id="IPR005829">
    <property type="entry name" value="Sugar_transporter_CS"/>
</dbReference>
<evidence type="ECO:0000256" key="2">
    <source>
        <dbReference type="ARBA" id="ARBA00010992"/>
    </source>
</evidence>
<evidence type="ECO:0000256" key="7">
    <source>
        <dbReference type="RuleBase" id="RU003346"/>
    </source>
</evidence>
<accession>B0XQB3</accession>
<dbReference type="NCBIfam" id="TIGR00879">
    <property type="entry name" value="SP"/>
    <property type="match status" value="1"/>
</dbReference>
<reference evidence="10 11" key="1">
    <citation type="journal article" date="2008" name="PLoS Genet.">
        <title>Genomic islands in the pathogenic filamentous fungus Aspergillus fumigatus.</title>
        <authorList>
            <person name="Fedorova N.D."/>
            <person name="Khaldi N."/>
            <person name="Joardar V.S."/>
            <person name="Maiti R."/>
            <person name="Amedeo P."/>
            <person name="Anderson M.J."/>
            <person name="Crabtree J."/>
            <person name="Silva J.C."/>
            <person name="Badger J.H."/>
            <person name="Albarraq A."/>
            <person name="Angiuoli S."/>
            <person name="Bussey H."/>
            <person name="Bowyer P."/>
            <person name="Cotty P.J."/>
            <person name="Dyer P.S."/>
            <person name="Egan A."/>
            <person name="Galens K."/>
            <person name="Fraser-Liggett C.M."/>
            <person name="Haas B.J."/>
            <person name="Inman J.M."/>
            <person name="Kent R."/>
            <person name="Lemieux S."/>
            <person name="Malavazi I."/>
            <person name="Orvis J."/>
            <person name="Roemer T."/>
            <person name="Ronning C.M."/>
            <person name="Sundaram J.P."/>
            <person name="Sutton G."/>
            <person name="Turner G."/>
            <person name="Venter J.C."/>
            <person name="White O.R."/>
            <person name="Whitty B.R."/>
            <person name="Youngman P."/>
            <person name="Wolfe K.H."/>
            <person name="Goldman G.H."/>
            <person name="Wortman J.R."/>
            <person name="Jiang B."/>
            <person name="Denning D.W."/>
            <person name="Nierman W.C."/>
        </authorList>
    </citation>
    <scope>NUCLEOTIDE SEQUENCE [LARGE SCALE GENOMIC DNA]</scope>
    <source>
        <strain evidence="11">CBS 144.89 / FGSC A1163 / CEA10</strain>
    </source>
</reference>
<comment type="subcellular location">
    <subcellularLocation>
        <location evidence="1">Membrane</location>
        <topology evidence="1">Multi-pass membrane protein</topology>
    </subcellularLocation>
</comment>
<dbReference type="PROSITE" id="PS00217">
    <property type="entry name" value="SUGAR_TRANSPORT_2"/>
    <property type="match status" value="1"/>
</dbReference>
<dbReference type="Pfam" id="PF00083">
    <property type="entry name" value="Sugar_tr"/>
    <property type="match status" value="1"/>
</dbReference>
<dbReference type="AlphaFoldDB" id="B0XQB3"/>
<dbReference type="Gene3D" id="1.20.1250.20">
    <property type="entry name" value="MFS general substrate transporter like domains"/>
    <property type="match status" value="1"/>
</dbReference>
<evidence type="ECO:0000256" key="4">
    <source>
        <dbReference type="ARBA" id="ARBA00022692"/>
    </source>
</evidence>
<gene>
    <name evidence="10" type="ORF">AFUB_009350</name>
</gene>
<dbReference type="InterPro" id="IPR003663">
    <property type="entry name" value="Sugar/inositol_transpt"/>
</dbReference>
<dbReference type="PRINTS" id="PR00171">
    <property type="entry name" value="SUGRTRNSPORT"/>
</dbReference>
<keyword evidence="4 8" id="KW-0812">Transmembrane</keyword>
<feature type="transmembrane region" description="Helical" evidence="8">
    <location>
        <begin position="188"/>
        <end position="208"/>
    </location>
</feature>
<evidence type="ECO:0000259" key="9">
    <source>
        <dbReference type="PROSITE" id="PS50850"/>
    </source>
</evidence>
<evidence type="ECO:0000256" key="8">
    <source>
        <dbReference type="SAM" id="Phobius"/>
    </source>
</evidence>
<protein>
    <submittedName>
        <fullName evidence="10">MFS sugar transporter, putative</fullName>
    </submittedName>
</protein>
<feature type="transmembrane region" description="Helical" evidence="8">
    <location>
        <begin position="39"/>
        <end position="67"/>
    </location>
</feature>